<evidence type="ECO:0000313" key="7">
    <source>
        <dbReference type="EMBL" id="MPQ64520.1"/>
    </source>
</evidence>
<dbReference type="Gene3D" id="3.30.230.10">
    <property type="match status" value="1"/>
</dbReference>
<evidence type="ECO:0000256" key="1">
    <source>
        <dbReference type="ARBA" id="ARBA00022670"/>
    </source>
</evidence>
<dbReference type="EMBL" id="SPSF01000050">
    <property type="protein sequence ID" value="MPQ64520.1"/>
    <property type="molecule type" value="Genomic_DNA"/>
</dbReference>
<dbReference type="PANTHER" id="PTHR10046">
    <property type="entry name" value="ATP DEPENDENT LON PROTEASE FAMILY MEMBER"/>
    <property type="match status" value="1"/>
</dbReference>
<feature type="active site" evidence="4">
    <location>
        <position position="586"/>
    </location>
</feature>
<dbReference type="SMART" id="SM00382">
    <property type="entry name" value="AAA"/>
    <property type="match status" value="1"/>
</dbReference>
<dbReference type="SUPFAM" id="SSF54211">
    <property type="entry name" value="Ribosomal protein S5 domain 2-like"/>
    <property type="match status" value="1"/>
</dbReference>
<keyword evidence="1 4" id="KW-0645">Protease</keyword>
<dbReference type="PROSITE" id="PS50045">
    <property type="entry name" value="SIGMA54_INTERACT_4"/>
    <property type="match status" value="1"/>
</dbReference>
<protein>
    <recommendedName>
        <fullName evidence="4">endopeptidase La</fullName>
        <ecNumber evidence="4">3.4.21.53</ecNumber>
    </recommendedName>
</protein>
<dbReference type="InterPro" id="IPR002078">
    <property type="entry name" value="Sigma_54_int"/>
</dbReference>
<dbReference type="GO" id="GO:0006355">
    <property type="term" value="P:regulation of DNA-templated transcription"/>
    <property type="evidence" value="ECO:0007669"/>
    <property type="project" value="InterPro"/>
</dbReference>
<evidence type="ECO:0000259" key="6">
    <source>
        <dbReference type="PROSITE" id="PS51786"/>
    </source>
</evidence>
<comment type="catalytic activity">
    <reaction evidence="4">
        <text>Hydrolysis of proteins in presence of ATP.</text>
        <dbReference type="EC" id="3.4.21.53"/>
    </reaction>
</comment>
<dbReference type="PROSITE" id="PS01046">
    <property type="entry name" value="LON_SER"/>
    <property type="match status" value="1"/>
</dbReference>
<dbReference type="GO" id="GO:0004252">
    <property type="term" value="F:serine-type endopeptidase activity"/>
    <property type="evidence" value="ECO:0007669"/>
    <property type="project" value="UniProtKB-UniRule"/>
</dbReference>
<dbReference type="CDD" id="cd00009">
    <property type="entry name" value="AAA"/>
    <property type="match status" value="1"/>
</dbReference>
<sequence>MKILYEDKNAKQLIKDELPLDTQIDVLYEIMRNVIDEGSIKAKTIKFKLQKHIKSEDVYRRLYALNKIISNGKGIDMIPNEKNIQEVLDSTNVWLTDEIAKRYVQNKIEAEVEKNLMEKQDKYIDEVRLGIIKKQKGPENAKTLKKYDDLKALDSRKLTKNIQAMLRPESFSEIVGQERAIKSLLSKMASPYPQHIILYGPPGVGKTTAARLALEEAKKLSYTIYDKEAKFVEVDGTTLRWDPREITNPLLGSVHDPIYQGSKRDLAEGGIPEPKPGLVTEAHGGVLFIDEIGELDSILQNKLLKVLEDKRVEFSSSYYDPEDENTPKYIKYLFDKGAPSDFVLIGATTKEPSEINPALRSRCTEVYFEPLAATDIENIVVNAASKLEVEIEDGVAKTIGRYTIEGRKAINILADAYGYVLHNSELVDESKVRIDMKDLLEVISISRLFPYEELDKDVKAEVGHIYGLGVSGYIGSTIEIETSVFEAKEKGKGHVRFNDTAGSMAKDSVFNAASVIRKMTNKDINDYDIHVNIVGGGKIDGPSAGAAITVCIISSLLDKPLRQDIAVTGEISLRGIIKPVGGIFEKIYGARRKGIKLVILPSDNEKEVPTGLKDIETKTASNIEELMKLVFSLT</sequence>
<reference evidence="7 8" key="1">
    <citation type="journal article" date="2019" name="Lett. Appl. Microbiol.">
        <title>A case of 'blown pack' spoilage of vacuum-packaged pork likely associated with Clostridium estertheticum in Canada.</title>
        <authorList>
            <person name="Zhang P."/>
            <person name="Ward P."/>
            <person name="McMullen L.M."/>
            <person name="Yang X."/>
        </authorList>
    </citation>
    <scope>NUCLEOTIDE SEQUENCE [LARGE SCALE GENOMIC DNA]</scope>
    <source>
        <strain evidence="7 8">MA19</strain>
    </source>
</reference>
<dbReference type="GO" id="GO:0030163">
    <property type="term" value="P:protein catabolic process"/>
    <property type="evidence" value="ECO:0007669"/>
    <property type="project" value="InterPro"/>
</dbReference>
<evidence type="ECO:0000256" key="4">
    <source>
        <dbReference type="PROSITE-ProRule" id="PRU01122"/>
    </source>
</evidence>
<dbReference type="InterPro" id="IPR027065">
    <property type="entry name" value="Lon_Prtase"/>
</dbReference>
<feature type="domain" description="Sigma-54 factor interaction" evidence="5">
    <location>
        <begin position="179"/>
        <end position="351"/>
    </location>
</feature>
<dbReference type="NCBIfam" id="TIGR02903">
    <property type="entry name" value="spore_lon_C"/>
    <property type="match status" value="1"/>
</dbReference>
<feature type="active site" evidence="4">
    <location>
        <position position="543"/>
    </location>
</feature>
<dbReference type="Pfam" id="PF05362">
    <property type="entry name" value="Lon_C"/>
    <property type="match status" value="1"/>
</dbReference>
<evidence type="ECO:0000256" key="2">
    <source>
        <dbReference type="ARBA" id="ARBA00022801"/>
    </source>
</evidence>
<dbReference type="InterPro" id="IPR027417">
    <property type="entry name" value="P-loop_NTPase"/>
</dbReference>
<dbReference type="EC" id="3.4.21.53" evidence="4"/>
<dbReference type="Pfam" id="PF00004">
    <property type="entry name" value="AAA"/>
    <property type="match status" value="1"/>
</dbReference>
<evidence type="ECO:0000313" key="8">
    <source>
        <dbReference type="Proteomes" id="UP000342249"/>
    </source>
</evidence>
<dbReference type="GO" id="GO:0004176">
    <property type="term" value="F:ATP-dependent peptidase activity"/>
    <property type="evidence" value="ECO:0007669"/>
    <property type="project" value="UniProtKB-UniRule"/>
</dbReference>
<dbReference type="InterPro" id="IPR020568">
    <property type="entry name" value="Ribosomal_Su5_D2-typ_SF"/>
</dbReference>
<accession>A0A5N7J714</accession>
<dbReference type="InterPro" id="IPR014721">
    <property type="entry name" value="Ribsml_uS5_D2-typ_fold_subgr"/>
</dbReference>
<organism evidence="7 8">
    <name type="scientific">Clostridium estertheticum</name>
    <dbReference type="NCBI Taxonomy" id="238834"/>
    <lineage>
        <taxon>Bacteria</taxon>
        <taxon>Bacillati</taxon>
        <taxon>Bacillota</taxon>
        <taxon>Clostridia</taxon>
        <taxon>Eubacteriales</taxon>
        <taxon>Clostridiaceae</taxon>
        <taxon>Clostridium</taxon>
    </lineage>
</organism>
<gene>
    <name evidence="7" type="primary">lonC</name>
    <name evidence="7" type="ORF">E4V82_20805</name>
</gene>
<keyword evidence="3 4" id="KW-0720">Serine protease</keyword>
<feature type="domain" description="Lon proteolytic" evidence="6">
    <location>
        <begin position="459"/>
        <end position="634"/>
    </location>
</feature>
<dbReference type="InterPro" id="IPR008268">
    <property type="entry name" value="Peptidase_S16_AS"/>
</dbReference>
<name>A0A5N7J714_9CLOT</name>
<dbReference type="InterPro" id="IPR003593">
    <property type="entry name" value="AAA+_ATPase"/>
</dbReference>
<comment type="caution">
    <text evidence="7">The sequence shown here is derived from an EMBL/GenBank/DDBJ whole genome shotgun (WGS) entry which is preliminary data.</text>
</comment>
<dbReference type="GO" id="GO:0006508">
    <property type="term" value="P:proteolysis"/>
    <property type="evidence" value="ECO:0007669"/>
    <property type="project" value="UniProtKB-KW"/>
</dbReference>
<dbReference type="GO" id="GO:0005524">
    <property type="term" value="F:ATP binding"/>
    <property type="evidence" value="ECO:0007669"/>
    <property type="project" value="InterPro"/>
</dbReference>
<dbReference type="RefSeq" id="WP_152753710.1">
    <property type="nucleotide sequence ID" value="NZ_SPSE01000051.1"/>
</dbReference>
<dbReference type="PROSITE" id="PS51786">
    <property type="entry name" value="LON_PROTEOLYTIC"/>
    <property type="match status" value="1"/>
</dbReference>
<dbReference type="Proteomes" id="UP000342249">
    <property type="component" value="Unassembled WGS sequence"/>
</dbReference>
<keyword evidence="2 4" id="KW-0378">Hydrolase</keyword>
<proteinExistence type="inferred from homology"/>
<dbReference type="SUPFAM" id="SSF52540">
    <property type="entry name" value="P-loop containing nucleoside triphosphate hydrolases"/>
    <property type="match status" value="1"/>
</dbReference>
<dbReference type="GO" id="GO:0016887">
    <property type="term" value="F:ATP hydrolysis activity"/>
    <property type="evidence" value="ECO:0007669"/>
    <property type="project" value="InterPro"/>
</dbReference>
<dbReference type="InterPro" id="IPR008269">
    <property type="entry name" value="Lon_proteolytic"/>
</dbReference>
<dbReference type="AlphaFoldDB" id="A0A5N7J714"/>
<dbReference type="InterPro" id="IPR014252">
    <property type="entry name" value="Spore_LonC"/>
</dbReference>
<dbReference type="Gene3D" id="3.40.50.300">
    <property type="entry name" value="P-loop containing nucleotide triphosphate hydrolases"/>
    <property type="match status" value="1"/>
</dbReference>
<dbReference type="PRINTS" id="PR00830">
    <property type="entry name" value="ENDOLAPTASE"/>
</dbReference>
<dbReference type="InterPro" id="IPR003959">
    <property type="entry name" value="ATPase_AAA_core"/>
</dbReference>
<evidence type="ECO:0000256" key="3">
    <source>
        <dbReference type="ARBA" id="ARBA00022825"/>
    </source>
</evidence>
<evidence type="ECO:0000259" key="5">
    <source>
        <dbReference type="PROSITE" id="PS50045"/>
    </source>
</evidence>
<comment type="similarity">
    <text evidence="4">Belongs to the peptidase S16 family.</text>
</comment>